<evidence type="ECO:0000313" key="1">
    <source>
        <dbReference type="EMBL" id="KIJ06623.1"/>
    </source>
</evidence>
<evidence type="ECO:0000313" key="2">
    <source>
        <dbReference type="Proteomes" id="UP000053647"/>
    </source>
</evidence>
<dbReference type="HOGENOM" id="CLU_2413915_0_0_1"/>
<name>A0A0C9T5Q8_PAXIN</name>
<dbReference type="OrthoDB" id="10429681at2759"/>
<reference evidence="1 2" key="1">
    <citation type="submission" date="2014-06" db="EMBL/GenBank/DDBJ databases">
        <authorList>
            <consortium name="DOE Joint Genome Institute"/>
            <person name="Kuo A."/>
            <person name="Kohler A."/>
            <person name="Nagy L.G."/>
            <person name="Floudas D."/>
            <person name="Copeland A."/>
            <person name="Barry K.W."/>
            <person name="Cichocki N."/>
            <person name="Veneault-Fourrey C."/>
            <person name="LaButti K."/>
            <person name="Lindquist E.A."/>
            <person name="Lipzen A."/>
            <person name="Lundell T."/>
            <person name="Morin E."/>
            <person name="Murat C."/>
            <person name="Sun H."/>
            <person name="Tunlid A."/>
            <person name="Henrissat B."/>
            <person name="Grigoriev I.V."/>
            <person name="Hibbett D.S."/>
            <person name="Martin F."/>
            <person name="Nordberg H.P."/>
            <person name="Cantor M.N."/>
            <person name="Hua S.X."/>
        </authorList>
    </citation>
    <scope>NUCLEOTIDE SEQUENCE [LARGE SCALE GENOMIC DNA]</scope>
    <source>
        <strain evidence="1 2">ATCC 200175</strain>
    </source>
</reference>
<reference evidence="2" key="2">
    <citation type="submission" date="2015-01" db="EMBL/GenBank/DDBJ databases">
        <title>Evolutionary Origins and Diversification of the Mycorrhizal Mutualists.</title>
        <authorList>
            <consortium name="DOE Joint Genome Institute"/>
            <consortium name="Mycorrhizal Genomics Consortium"/>
            <person name="Kohler A."/>
            <person name="Kuo A."/>
            <person name="Nagy L.G."/>
            <person name="Floudas D."/>
            <person name="Copeland A."/>
            <person name="Barry K.W."/>
            <person name="Cichocki N."/>
            <person name="Veneault-Fourrey C."/>
            <person name="LaButti K."/>
            <person name="Lindquist E.A."/>
            <person name="Lipzen A."/>
            <person name="Lundell T."/>
            <person name="Morin E."/>
            <person name="Murat C."/>
            <person name="Riley R."/>
            <person name="Ohm R."/>
            <person name="Sun H."/>
            <person name="Tunlid A."/>
            <person name="Henrissat B."/>
            <person name="Grigoriev I.V."/>
            <person name="Hibbett D.S."/>
            <person name="Martin F."/>
        </authorList>
    </citation>
    <scope>NUCLEOTIDE SEQUENCE [LARGE SCALE GENOMIC DNA]</scope>
    <source>
        <strain evidence="2">ATCC 200175</strain>
    </source>
</reference>
<accession>A0A0C9T5Q8</accession>
<protein>
    <submittedName>
        <fullName evidence="1">Uncharacterized protein</fullName>
    </submittedName>
</protein>
<dbReference type="Proteomes" id="UP000053647">
    <property type="component" value="Unassembled WGS sequence"/>
</dbReference>
<gene>
    <name evidence="1" type="ORF">PAXINDRAFT_20186</name>
</gene>
<organism evidence="1 2">
    <name type="scientific">Paxillus involutus ATCC 200175</name>
    <dbReference type="NCBI Taxonomy" id="664439"/>
    <lineage>
        <taxon>Eukaryota</taxon>
        <taxon>Fungi</taxon>
        <taxon>Dikarya</taxon>
        <taxon>Basidiomycota</taxon>
        <taxon>Agaricomycotina</taxon>
        <taxon>Agaricomycetes</taxon>
        <taxon>Agaricomycetidae</taxon>
        <taxon>Boletales</taxon>
        <taxon>Paxilineae</taxon>
        <taxon>Paxillaceae</taxon>
        <taxon>Paxillus</taxon>
    </lineage>
</organism>
<keyword evidence="2" id="KW-1185">Reference proteome</keyword>
<dbReference type="EMBL" id="KN820238">
    <property type="protein sequence ID" value="KIJ06623.1"/>
    <property type="molecule type" value="Genomic_DNA"/>
</dbReference>
<dbReference type="AlphaFoldDB" id="A0A0C9T5Q8"/>
<sequence>MAIYPKKSSQPALSPNHTETYFWSILTIISAVLEEDPAHRFARTRVLVDPRYLTVWHWRYYKSVKQRGTTISQTMTKVDTVLTQNYLEGACH</sequence>
<proteinExistence type="predicted"/>